<reference evidence="2 3" key="1">
    <citation type="submission" date="2019-06" db="EMBL/GenBank/DDBJ databases">
        <title>Draft genomes of female and male turbot (Scophthalmus maximus).</title>
        <authorList>
            <person name="Xu H."/>
            <person name="Xu X.-W."/>
            <person name="Shao C."/>
            <person name="Chen S."/>
        </authorList>
    </citation>
    <scope>NUCLEOTIDE SEQUENCE [LARGE SCALE GENOMIC DNA]</scope>
    <source>
        <strain evidence="2">Ysfricsl-2016a</strain>
        <tissue evidence="2">Blood</tissue>
    </source>
</reference>
<accession>A0A6A4RWZ2</accession>
<feature type="compositionally biased region" description="Basic and acidic residues" evidence="1">
    <location>
        <begin position="173"/>
        <end position="183"/>
    </location>
</feature>
<proteinExistence type="predicted"/>
<evidence type="ECO:0000313" key="2">
    <source>
        <dbReference type="EMBL" id="KAF0023840.1"/>
    </source>
</evidence>
<dbReference type="AlphaFoldDB" id="A0A6A4RWZ2"/>
<organism evidence="2 3">
    <name type="scientific">Scophthalmus maximus</name>
    <name type="common">Turbot</name>
    <name type="synonym">Psetta maxima</name>
    <dbReference type="NCBI Taxonomy" id="52904"/>
    <lineage>
        <taxon>Eukaryota</taxon>
        <taxon>Metazoa</taxon>
        <taxon>Chordata</taxon>
        <taxon>Craniata</taxon>
        <taxon>Vertebrata</taxon>
        <taxon>Euteleostomi</taxon>
        <taxon>Actinopterygii</taxon>
        <taxon>Neopterygii</taxon>
        <taxon>Teleostei</taxon>
        <taxon>Neoteleostei</taxon>
        <taxon>Acanthomorphata</taxon>
        <taxon>Carangaria</taxon>
        <taxon>Pleuronectiformes</taxon>
        <taxon>Pleuronectoidei</taxon>
        <taxon>Scophthalmidae</taxon>
        <taxon>Scophthalmus</taxon>
    </lineage>
</organism>
<dbReference type="Proteomes" id="UP000438429">
    <property type="component" value="Unassembled WGS sequence"/>
</dbReference>
<evidence type="ECO:0000313" key="3">
    <source>
        <dbReference type="Proteomes" id="UP000438429"/>
    </source>
</evidence>
<protein>
    <submittedName>
        <fullName evidence="2">Uncharacterized protein</fullName>
    </submittedName>
</protein>
<comment type="caution">
    <text evidence="2">The sequence shown here is derived from an EMBL/GenBank/DDBJ whole genome shotgun (WGS) entry which is preliminary data.</text>
</comment>
<evidence type="ECO:0000256" key="1">
    <source>
        <dbReference type="SAM" id="MobiDB-lite"/>
    </source>
</evidence>
<sequence length="183" mass="20717">MGGDEMCAQPEVELQMSAQMRDDEWERCVYGQCTLESITTRSHYGCVGPEDVHGSTGQLLIFVIASSDRSDQRTHWSKISQTSSLFTLAVESRNDEAFLLRLIVPFERGSVNAAKGKKPFAARLDACCCRTNWVHCEETVDAARRRRVRTTTAEKLVGRQENSKWGVRGKSNQCDKVKRDEQR</sequence>
<feature type="region of interest" description="Disordered" evidence="1">
    <location>
        <begin position="160"/>
        <end position="183"/>
    </location>
</feature>
<gene>
    <name evidence="2" type="ORF">F2P81_024470</name>
</gene>
<dbReference type="EMBL" id="VEVO01000022">
    <property type="protein sequence ID" value="KAF0023840.1"/>
    <property type="molecule type" value="Genomic_DNA"/>
</dbReference>
<name>A0A6A4RWZ2_SCOMX</name>